<evidence type="ECO:0000313" key="3">
    <source>
        <dbReference type="EMBL" id="JAT61457.1"/>
    </source>
</evidence>
<gene>
    <name evidence="3" type="ORF">g.42209</name>
</gene>
<name>A0A1D1Z3H5_9ARAE</name>
<dbReference type="EMBL" id="GDJX01006479">
    <property type="protein sequence ID" value="JAT61457.1"/>
    <property type="molecule type" value="Transcribed_RNA"/>
</dbReference>
<organism evidence="3">
    <name type="scientific">Anthurium amnicola</name>
    <dbReference type="NCBI Taxonomy" id="1678845"/>
    <lineage>
        <taxon>Eukaryota</taxon>
        <taxon>Viridiplantae</taxon>
        <taxon>Streptophyta</taxon>
        <taxon>Embryophyta</taxon>
        <taxon>Tracheophyta</taxon>
        <taxon>Spermatophyta</taxon>
        <taxon>Magnoliopsida</taxon>
        <taxon>Liliopsida</taxon>
        <taxon>Araceae</taxon>
        <taxon>Pothoideae</taxon>
        <taxon>Potheae</taxon>
        <taxon>Anthurium</taxon>
    </lineage>
</organism>
<feature type="region of interest" description="Disordered" evidence="1">
    <location>
        <begin position="94"/>
        <end position="133"/>
    </location>
</feature>
<keyword evidence="2" id="KW-0812">Transmembrane</keyword>
<keyword evidence="2" id="KW-0472">Membrane</keyword>
<feature type="non-terminal residue" evidence="3">
    <location>
        <position position="1"/>
    </location>
</feature>
<accession>A0A1D1Z3H5</accession>
<sequence>ECVPYVDIVFQNFEGEATFGSLSETPTSRAAAAMAIPTAPSPALWLALVLLALAVAAGIAGAADAPVGNDSSVVLAVQTGRQLMRNKISTQIGGVVGRAGGRPGGGSFSRGGGGGSSVGGSSNPGGLSGGSIGGRSPFGRGTTIAGASGSSQHGKHSGGSRSWSKCLLIAAATIALGFVVINLA</sequence>
<feature type="transmembrane region" description="Helical" evidence="2">
    <location>
        <begin position="166"/>
        <end position="183"/>
    </location>
</feature>
<proteinExistence type="predicted"/>
<keyword evidence="2" id="KW-1133">Transmembrane helix</keyword>
<protein>
    <submittedName>
        <fullName evidence="3">Uncharacterized protein</fullName>
    </submittedName>
</protein>
<dbReference type="AlphaFoldDB" id="A0A1D1Z3H5"/>
<evidence type="ECO:0000256" key="1">
    <source>
        <dbReference type="SAM" id="MobiDB-lite"/>
    </source>
</evidence>
<reference evidence="3" key="1">
    <citation type="submission" date="2015-07" db="EMBL/GenBank/DDBJ databases">
        <title>Transcriptome Assembly of Anthurium amnicola.</title>
        <authorList>
            <person name="Suzuki J."/>
        </authorList>
    </citation>
    <scope>NUCLEOTIDE SEQUENCE</scope>
</reference>
<feature type="transmembrane region" description="Helical" evidence="2">
    <location>
        <begin position="43"/>
        <end position="63"/>
    </location>
</feature>
<evidence type="ECO:0000256" key="2">
    <source>
        <dbReference type="SAM" id="Phobius"/>
    </source>
</evidence>